<dbReference type="Gene3D" id="1.10.10.10">
    <property type="entry name" value="Winged helix-like DNA-binding domain superfamily/Winged helix DNA-binding domain"/>
    <property type="match status" value="2"/>
</dbReference>
<dbReference type="PANTHER" id="PTHR12949">
    <property type="entry name" value="RNA POLYMERASE III DNA DIRECTED -RELATED"/>
    <property type="match status" value="1"/>
</dbReference>
<accession>A0A086J3U6</accession>
<dbReference type="InterPro" id="IPR036388">
    <property type="entry name" value="WH-like_DNA-bd_sf"/>
</dbReference>
<dbReference type="EMBL" id="AKIJ01000002">
    <property type="protein sequence ID" value="KFG26814.1"/>
    <property type="molecule type" value="Genomic_DNA"/>
</dbReference>
<evidence type="ECO:0000256" key="4">
    <source>
        <dbReference type="ARBA" id="ARBA00023242"/>
    </source>
</evidence>
<dbReference type="Pfam" id="PF08221">
    <property type="entry name" value="HTH_9"/>
    <property type="match status" value="1"/>
</dbReference>
<dbReference type="InterPro" id="IPR055207">
    <property type="entry name" value="POLR3C_WHD"/>
</dbReference>
<protein>
    <recommendedName>
        <fullName evidence="5">DNA-directed RNA polymerase III subunit RPC3</fullName>
        <shortName evidence="5">RNA polymerase III subunit C3</shortName>
    </recommendedName>
</protein>
<evidence type="ECO:0000313" key="8">
    <source>
        <dbReference type="EMBL" id="EHY66478.1"/>
    </source>
</evidence>
<keyword evidence="10" id="KW-1185">Reference proteome</keyword>
<evidence type="ECO:0000313" key="10">
    <source>
        <dbReference type="Proteomes" id="UP000054524"/>
    </source>
</evidence>
<dbReference type="GO" id="GO:0003697">
    <property type="term" value="F:single-stranded DNA binding"/>
    <property type="evidence" value="ECO:0007669"/>
    <property type="project" value="UniProtKB-UniRule"/>
</dbReference>
<dbReference type="GO" id="GO:0005666">
    <property type="term" value="C:RNA polymerase III complex"/>
    <property type="evidence" value="ECO:0007669"/>
    <property type="project" value="UniProtKB-UniRule"/>
</dbReference>
<dbReference type="STRING" id="944018.H8Z947"/>
<comment type="similarity">
    <text evidence="5">Belongs to the RNA polymerase beta chain family.</text>
</comment>
<evidence type="ECO:0000313" key="9">
    <source>
        <dbReference type="EMBL" id="KFG26814.1"/>
    </source>
</evidence>
<dbReference type="AlphaFoldDB" id="H8Z947"/>
<reference evidence="8" key="1">
    <citation type="submission" date="2011-03" db="EMBL/GenBank/DDBJ databases">
        <title>The Genome Sequence of Nematocida sp1 strain ERTm2.</title>
        <authorList>
            <consortium name="The Broad Institute Genome Sequencing Platform"/>
            <consortium name="The Broad Institute Genome Sequencing Center for Infectious Disease"/>
            <person name="Cuomo C."/>
            <person name="Troemel E."/>
            <person name="Young S.K."/>
            <person name="Zeng Q."/>
            <person name="Gargeya S."/>
            <person name="Fitzgerald M."/>
            <person name="Haas B."/>
            <person name="Abouelleil A."/>
            <person name="Alvarado L."/>
            <person name="Arachchi H.M."/>
            <person name="Berlin A."/>
            <person name="Brown A."/>
            <person name="Chapman S.B."/>
            <person name="Chen Z."/>
            <person name="Dunbar C."/>
            <person name="Freedman E."/>
            <person name="Gearin G."/>
            <person name="Gellesch M."/>
            <person name="Goldberg J."/>
            <person name="Griggs A."/>
            <person name="Gujja S."/>
            <person name="Heilman E.R."/>
            <person name="Heiman D."/>
            <person name="Howarth C."/>
            <person name="Larson L."/>
            <person name="Lui A."/>
            <person name="MacDonald P.J.P."/>
            <person name="Mehta T."/>
            <person name="Montmayeur A."/>
            <person name="Murphy C."/>
            <person name="Neiman D."/>
            <person name="Pearson M."/>
            <person name="Priest M."/>
            <person name="Roberts A."/>
            <person name="Saif S."/>
            <person name="Shea T."/>
            <person name="Shenoy N."/>
            <person name="Sisk P."/>
            <person name="Stolte C."/>
            <person name="Sykes S."/>
            <person name="White J."/>
            <person name="Yandava C."/>
            <person name="Wortman J."/>
            <person name="Nusbaum C."/>
            <person name="Birren B."/>
        </authorList>
    </citation>
    <scope>NUCLEOTIDE SEQUENCE</scope>
    <source>
        <strain evidence="8">ERTm2</strain>
    </source>
</reference>
<dbReference type="EMBL" id="JH604633">
    <property type="protein sequence ID" value="EHY66478.1"/>
    <property type="molecule type" value="Genomic_DNA"/>
</dbReference>
<reference evidence="9 10" key="3">
    <citation type="journal article" date="2014" name="Genome Announc.">
        <title>Genome Sequence of the Microsporidian Species Nematocida sp1 Strain ERTm6 (ATCC PRA-372).</title>
        <authorList>
            <person name="Bakowski M.A."/>
            <person name="Priest M."/>
            <person name="Young S."/>
            <person name="Cuomo C.A."/>
            <person name="Troemel E.R."/>
        </authorList>
    </citation>
    <scope>NUCLEOTIDE SEQUENCE [LARGE SCALE GENOMIC DNA]</scope>
    <source>
        <strain evidence="9 10">ERTm6</strain>
    </source>
</reference>
<dbReference type="Proteomes" id="UP000005622">
    <property type="component" value="Unassembled WGS sequence"/>
</dbReference>
<evidence type="ECO:0000256" key="3">
    <source>
        <dbReference type="ARBA" id="ARBA00023163"/>
    </source>
</evidence>
<reference evidence="9" key="2">
    <citation type="submission" date="2012-10" db="EMBL/GenBank/DDBJ databases">
        <authorList>
            <consortium name="The Broad Institute Genome Sequencing Platform"/>
            <consortium name="The Broad Institute Genome Sequencing Center for Infectious Disease"/>
            <person name="Cuomo C."/>
            <person name="Troemel E."/>
            <person name="Walker B."/>
            <person name="Young S.K."/>
            <person name="Zeng Q."/>
            <person name="Gargeya S."/>
            <person name="Fitzgerald M."/>
            <person name="Haas B."/>
            <person name="Abouelleil A."/>
            <person name="Alvarado L."/>
            <person name="Arachchi H.M."/>
            <person name="Berlin A.M."/>
            <person name="Chapman S.B."/>
            <person name="Goldberg J."/>
            <person name="Griggs A."/>
            <person name="Gujja S."/>
            <person name="Hansen M."/>
            <person name="Howarth C."/>
            <person name="Imamovic A."/>
            <person name="Larimer J."/>
            <person name="McCowan C."/>
            <person name="Murphy C."/>
            <person name="Neiman D."/>
            <person name="Pearson M."/>
            <person name="Priest M."/>
            <person name="Roberts A."/>
            <person name="Saif S."/>
            <person name="Shea T."/>
            <person name="Sisk P."/>
            <person name="Sykes S."/>
            <person name="Wortman J."/>
            <person name="Nusbaum C."/>
            <person name="Birren B."/>
        </authorList>
    </citation>
    <scope>NUCLEOTIDE SEQUENCE</scope>
    <source>
        <strain evidence="9">ERTm6</strain>
    </source>
</reference>
<dbReference type="Pfam" id="PF22536">
    <property type="entry name" value="WHD_POLR3C"/>
    <property type="match status" value="1"/>
</dbReference>
<accession>H8Z947</accession>
<feature type="domain" description="DNA-directed RNA polymerase III subunit RPC3 winged-helix" evidence="7">
    <location>
        <begin position="272"/>
        <end position="337"/>
    </location>
</feature>
<comment type="subcellular location">
    <subcellularLocation>
        <location evidence="1 5">Nucleus</location>
    </subcellularLocation>
</comment>
<evidence type="ECO:0000256" key="1">
    <source>
        <dbReference type="ARBA" id="ARBA00004123"/>
    </source>
</evidence>
<evidence type="ECO:0000259" key="6">
    <source>
        <dbReference type="Pfam" id="PF08221"/>
    </source>
</evidence>
<comment type="subunit">
    <text evidence="5">Component of the RNA polymerase III (Pol III) complex consisting of 17 subunits.</text>
</comment>
<keyword evidence="2 5" id="KW-0240">DNA-directed RNA polymerase</keyword>
<proteinExistence type="inferred from homology"/>
<feature type="domain" description="RNA polymerase III subunit RPC82-related helix-turn-helix" evidence="6">
    <location>
        <begin position="9"/>
        <end position="63"/>
    </location>
</feature>
<keyword evidence="3 5" id="KW-0804">Transcription</keyword>
<dbReference type="HOGENOM" id="CLU_689044_0_0_1"/>
<dbReference type="InterPro" id="IPR039748">
    <property type="entry name" value="RPC3"/>
</dbReference>
<sequence length="400" mass="46043">MSPNERLFILELFGDVCERIGYYLLKNKDTSLISIYKGINSSRKDAVKGLSLLIHFGIVGFTNYSGRGVRYFIKQGHSSLINYPVYISYCETLYGPQGSQIVMEVLLRRKIGMSSIPEELLECAKKMLREGILAEESAQGVKRVKEDTERYLLFSKSAVDSKLLTMFFYNDILSHFSENTKRVFSAVRSFYPAPSPLNRILERCAEFHVEPEALSSTKTLSMSETVQKHIKYLIGYGAISGGYEMYQVNHESYLDKIKKNVLLEYCDMYIGSIASTVFSMLLNKGYVEDKFIQKHLLLEPQKCKNILFLLLSERFVSLQMIPRTADCAPSKSFHLWSANPRKVFAVLEQKVHSKLNENYIELFCLQKNKLFITPGEYKHKTDQIFNLLEKLHTFCFILSL</sequence>
<comment type="function">
    <text evidence="5">DNA-dependent RNA polymerase catalyzes the transcription of DNA into RNA using the four ribonucleoside triphosphates as substrates. Specific core component of RNA polymerase III which synthesizes small RNAs, such as 5S rRNA and tRNAs.</text>
</comment>
<evidence type="ECO:0000259" key="7">
    <source>
        <dbReference type="Pfam" id="PF22536"/>
    </source>
</evidence>
<dbReference type="PANTHER" id="PTHR12949:SF0">
    <property type="entry name" value="DNA-DIRECTED RNA POLYMERASE III SUBUNIT RPC3"/>
    <property type="match status" value="1"/>
</dbReference>
<dbReference type="Proteomes" id="UP000054524">
    <property type="component" value="Unassembled WGS sequence"/>
</dbReference>
<evidence type="ECO:0000256" key="2">
    <source>
        <dbReference type="ARBA" id="ARBA00022478"/>
    </source>
</evidence>
<name>H8Z947_NEMA1</name>
<evidence type="ECO:0000256" key="5">
    <source>
        <dbReference type="RuleBase" id="RU367076"/>
    </source>
</evidence>
<organism evidence="8">
    <name type="scientific">Nematocida ausubeli (strain ATCC PRA-371 / ERTm2)</name>
    <name type="common">Nematode killer fungus</name>
    <dbReference type="NCBI Taxonomy" id="1913371"/>
    <lineage>
        <taxon>Eukaryota</taxon>
        <taxon>Fungi</taxon>
        <taxon>Fungi incertae sedis</taxon>
        <taxon>Microsporidia</taxon>
        <taxon>Nematocida</taxon>
    </lineage>
</organism>
<dbReference type="InterPro" id="IPR013197">
    <property type="entry name" value="RNA_pol_III_RPC82-rel_HTH"/>
</dbReference>
<keyword evidence="4 5" id="KW-0539">Nucleus</keyword>
<gene>
    <name evidence="8" type="ORF">NERG_00118</name>
    <name evidence="9" type="ORF">NESG_00970</name>
</gene>